<dbReference type="Proteomes" id="UP000598775">
    <property type="component" value="Unassembled WGS sequence"/>
</dbReference>
<organism evidence="9 10">
    <name type="scientific">Subtercola lobariae</name>
    <dbReference type="NCBI Taxonomy" id="1588641"/>
    <lineage>
        <taxon>Bacteria</taxon>
        <taxon>Bacillati</taxon>
        <taxon>Actinomycetota</taxon>
        <taxon>Actinomycetes</taxon>
        <taxon>Micrococcales</taxon>
        <taxon>Microbacteriaceae</taxon>
        <taxon>Subtercola</taxon>
    </lineage>
</organism>
<dbReference type="PROSITE" id="PS00216">
    <property type="entry name" value="SUGAR_TRANSPORT_1"/>
    <property type="match status" value="1"/>
</dbReference>
<feature type="transmembrane region" description="Helical" evidence="7">
    <location>
        <begin position="9"/>
        <end position="32"/>
    </location>
</feature>
<feature type="transmembrane region" description="Helical" evidence="7">
    <location>
        <begin position="301"/>
        <end position="322"/>
    </location>
</feature>
<dbReference type="PROSITE" id="PS50850">
    <property type="entry name" value="MFS"/>
    <property type="match status" value="1"/>
</dbReference>
<dbReference type="PANTHER" id="PTHR42718">
    <property type="entry name" value="MAJOR FACILITATOR SUPERFAMILY MULTIDRUG TRANSPORTER MFSC"/>
    <property type="match status" value="1"/>
</dbReference>
<dbReference type="GO" id="GO:0022857">
    <property type="term" value="F:transmembrane transporter activity"/>
    <property type="evidence" value="ECO:0007669"/>
    <property type="project" value="InterPro"/>
</dbReference>
<feature type="transmembrane region" description="Helical" evidence="7">
    <location>
        <begin position="99"/>
        <end position="122"/>
    </location>
</feature>
<comment type="subcellular location">
    <subcellularLocation>
        <location evidence="1">Cell membrane</location>
        <topology evidence="1">Multi-pass membrane protein</topology>
    </subcellularLocation>
</comment>
<keyword evidence="6 7" id="KW-0472">Membrane</keyword>
<keyword evidence="10" id="KW-1185">Reference proteome</keyword>
<dbReference type="InterPro" id="IPR005829">
    <property type="entry name" value="Sugar_transporter_CS"/>
</dbReference>
<feature type="domain" description="Major facilitator superfamily (MFS) profile" evidence="8">
    <location>
        <begin position="8"/>
        <end position="462"/>
    </location>
</feature>
<evidence type="ECO:0000256" key="4">
    <source>
        <dbReference type="ARBA" id="ARBA00022692"/>
    </source>
</evidence>
<dbReference type="Gene3D" id="1.20.1720.10">
    <property type="entry name" value="Multidrug resistance protein D"/>
    <property type="match status" value="1"/>
</dbReference>
<reference evidence="9 10" key="1">
    <citation type="journal article" date="2014" name="Int. J. Syst. Evol. Microbiol.">
        <title>Complete genome sequence of Corynebacterium casei LMG S-19264T (=DSM 44701T), isolated from a smear-ripened cheese.</title>
        <authorList>
            <consortium name="US DOE Joint Genome Institute (JGI-PGF)"/>
            <person name="Walter F."/>
            <person name="Albersmeier A."/>
            <person name="Kalinowski J."/>
            <person name="Ruckert C."/>
        </authorList>
    </citation>
    <scope>NUCLEOTIDE SEQUENCE [LARGE SCALE GENOMIC DNA]</scope>
    <source>
        <strain evidence="9 10">CGMCC 1.12976</strain>
    </source>
</reference>
<accession>A0A917F0G4</accession>
<dbReference type="CDD" id="cd17321">
    <property type="entry name" value="MFS_MMR_MDR_like"/>
    <property type="match status" value="1"/>
</dbReference>
<feature type="transmembrane region" description="Helical" evidence="7">
    <location>
        <begin position="436"/>
        <end position="457"/>
    </location>
</feature>
<keyword evidence="3" id="KW-1003">Cell membrane</keyword>
<evidence type="ECO:0000259" key="8">
    <source>
        <dbReference type="PROSITE" id="PS50850"/>
    </source>
</evidence>
<dbReference type="NCBIfam" id="TIGR00711">
    <property type="entry name" value="efflux_EmrB"/>
    <property type="match status" value="1"/>
</dbReference>
<feature type="transmembrane region" description="Helical" evidence="7">
    <location>
        <begin position="195"/>
        <end position="216"/>
    </location>
</feature>
<feature type="transmembrane region" description="Helical" evidence="7">
    <location>
        <begin position="73"/>
        <end position="93"/>
    </location>
</feature>
<feature type="transmembrane region" description="Helical" evidence="7">
    <location>
        <begin position="228"/>
        <end position="245"/>
    </location>
</feature>
<name>A0A917F0G4_9MICO</name>
<evidence type="ECO:0000256" key="1">
    <source>
        <dbReference type="ARBA" id="ARBA00004651"/>
    </source>
</evidence>
<feature type="transmembrane region" description="Helical" evidence="7">
    <location>
        <begin position="395"/>
        <end position="416"/>
    </location>
</feature>
<comment type="caution">
    <text evidence="9">The sequence shown here is derived from an EMBL/GenBank/DDBJ whole genome shotgun (WGS) entry which is preliminary data.</text>
</comment>
<dbReference type="Pfam" id="PF07690">
    <property type="entry name" value="MFS_1"/>
    <property type="match status" value="1"/>
</dbReference>
<dbReference type="Gene3D" id="1.20.1250.20">
    <property type="entry name" value="MFS general substrate transporter like domains"/>
    <property type="match status" value="1"/>
</dbReference>
<dbReference type="InterPro" id="IPR020846">
    <property type="entry name" value="MFS_dom"/>
</dbReference>
<keyword evidence="4 7" id="KW-0812">Transmembrane</keyword>
<gene>
    <name evidence="9" type="ORF">GCM10011399_24600</name>
</gene>
<dbReference type="RefSeq" id="WP_188678680.1">
    <property type="nucleotide sequence ID" value="NZ_BMGP01000004.1"/>
</dbReference>
<feature type="transmembrane region" description="Helical" evidence="7">
    <location>
        <begin position="134"/>
        <end position="155"/>
    </location>
</feature>
<evidence type="ECO:0000256" key="7">
    <source>
        <dbReference type="SAM" id="Phobius"/>
    </source>
</evidence>
<keyword evidence="5 7" id="KW-1133">Transmembrane helix</keyword>
<dbReference type="InterPro" id="IPR004638">
    <property type="entry name" value="EmrB-like"/>
</dbReference>
<evidence type="ECO:0000313" key="9">
    <source>
        <dbReference type="EMBL" id="GGF30456.1"/>
    </source>
</evidence>
<feature type="transmembrane region" description="Helical" evidence="7">
    <location>
        <begin position="266"/>
        <end position="289"/>
    </location>
</feature>
<evidence type="ECO:0000256" key="3">
    <source>
        <dbReference type="ARBA" id="ARBA00022475"/>
    </source>
</evidence>
<evidence type="ECO:0000256" key="6">
    <source>
        <dbReference type="ARBA" id="ARBA00023136"/>
    </source>
</evidence>
<dbReference type="GO" id="GO:0005886">
    <property type="term" value="C:plasma membrane"/>
    <property type="evidence" value="ECO:0007669"/>
    <property type="project" value="UniProtKB-SubCell"/>
</dbReference>
<evidence type="ECO:0000256" key="2">
    <source>
        <dbReference type="ARBA" id="ARBA00022448"/>
    </source>
</evidence>
<dbReference type="EMBL" id="BMGP01000004">
    <property type="protein sequence ID" value="GGF30456.1"/>
    <property type="molecule type" value="Genomic_DNA"/>
</dbReference>
<evidence type="ECO:0000256" key="5">
    <source>
        <dbReference type="ARBA" id="ARBA00022989"/>
    </source>
</evidence>
<sequence>MRRSPWSTLVVLAIAQFMVVLDVTIVNVALPNMQTDLHFSADDLQWVISAYTLIFGGFLLLGGRSADLIGRRLVFVIGLVVFAASSLAAGLATSPLELVLFRGVQGLGGAMLSASALTILMVTFEHGRRRNIALGVWGGLAGLGGTMGAIVGGILVDALSWRWVFLVNVPIGILVIAAAFFVIRESRAPRVGRRTFDVAGAVLSTAGLLAIMLGVIRAEPLGWGSLEVVGLLAGGVLLLGAFVVVESRSAAPLIPLRLFRTRSLSLSVVALGLNSAGFLAMFFLTAIFLQQVRGLSALDTGWAFLPMGIAAIVGALVASRLVTAFGTRAVQLTAAVISVVGLLLLSGADATDPYATSLLPGLVLFGLGITAMGVPAQVAAQSKVHQDDAGAASGVLNAGYQVGGALGLAVITTLATSHVADAVSSGTAPAAAAVSGYQFGLLVAAVFAATNIVIALLSPSVKVSQAESTEAAELDPVSI</sequence>
<dbReference type="PANTHER" id="PTHR42718:SF46">
    <property type="entry name" value="BLR6921 PROTEIN"/>
    <property type="match status" value="1"/>
</dbReference>
<feature type="transmembrane region" description="Helical" evidence="7">
    <location>
        <begin position="329"/>
        <end position="348"/>
    </location>
</feature>
<dbReference type="SUPFAM" id="SSF103473">
    <property type="entry name" value="MFS general substrate transporter"/>
    <property type="match status" value="1"/>
</dbReference>
<proteinExistence type="predicted"/>
<dbReference type="AlphaFoldDB" id="A0A917F0G4"/>
<evidence type="ECO:0000313" key="10">
    <source>
        <dbReference type="Proteomes" id="UP000598775"/>
    </source>
</evidence>
<feature type="transmembrane region" description="Helical" evidence="7">
    <location>
        <begin position="161"/>
        <end position="183"/>
    </location>
</feature>
<dbReference type="InterPro" id="IPR011701">
    <property type="entry name" value="MFS"/>
</dbReference>
<feature type="transmembrane region" description="Helical" evidence="7">
    <location>
        <begin position="44"/>
        <end position="61"/>
    </location>
</feature>
<dbReference type="InterPro" id="IPR036259">
    <property type="entry name" value="MFS_trans_sf"/>
</dbReference>
<keyword evidence="2" id="KW-0813">Transport</keyword>
<protein>
    <submittedName>
        <fullName evidence="9">MFS transporter</fullName>
    </submittedName>
</protein>
<feature type="transmembrane region" description="Helical" evidence="7">
    <location>
        <begin position="354"/>
        <end position="374"/>
    </location>
</feature>